<sequence length="710" mass="74435">MRRAVWVTVAGCTGFYTLAYALDERVMALYAMFGALPLVLFAQLPGPARQRTPVFLVVLPVGCALVTAGTLLAVSDWAAACGMLVVGFAVSFLGIGAPRPAGPAAAFQLYYVLPCFPPYAPETLGDRLAGLTAGILLTTVADRLLWADPAPRPYRVRLADATAALAGYCGAVGRLLADGGPGPAVRELGEAADRALHATRLSQVPPTERPTAASLRDRALNHSRAAARHLRNQLDSLGRGPLGGCVPDPAAPRLLEAAAEALRQAARTLRAGTPEPGGDTLSGAVRAFDTARAEHHGGVTPERLRQGAVVRSAAEGALLACEAARIACGAQPGPRWRDPGGPFAYALAGPLRRWWRGLRLHLTLRSVLLQNALRLAVALACARLVAGVLDLPHGFWVLLGTLSLMRTSAADTRGALVPAFVGTALGGAVATLLLMLVGDVPVFYAVATPVVILVGFSVGPVLGPAWTQAAMTLTFMVLFAQIAPPEWQLPAVRLVDVLVGGSLGMAASLLAWPRGGHGQLRCVVRDFLSLAAEGVKAVTAQLSDGRDLTGARLKPLRREQDLAGSCYLQYRTETASRHAADPSWEAVMLPGRHVVVGGELMLTRRHEGAGEPLPVEAAAELSTLADRVAAECLRTADTLRTPPPPAPDAPPHPYPASASGPLRLACHPQAHGMTVDDALLITDIEAWLTGVAHDAERARRATVRAARHPG</sequence>
<feature type="transmembrane region" description="Helical" evidence="8">
    <location>
        <begin position="53"/>
        <end position="71"/>
    </location>
</feature>
<feature type="transmembrane region" description="Helical" evidence="8">
    <location>
        <begin position="29"/>
        <end position="46"/>
    </location>
</feature>
<dbReference type="EMBL" id="BAAAHB010000047">
    <property type="protein sequence ID" value="GAA0474448.1"/>
    <property type="molecule type" value="Genomic_DNA"/>
</dbReference>
<feature type="transmembrane region" description="Helical" evidence="8">
    <location>
        <begin position="415"/>
        <end position="435"/>
    </location>
</feature>
<name>A0ABP3K9S2_9ACTN</name>
<dbReference type="Proteomes" id="UP001499895">
    <property type="component" value="Unassembled WGS sequence"/>
</dbReference>
<dbReference type="InterPro" id="IPR049453">
    <property type="entry name" value="Memb_transporter_dom"/>
</dbReference>
<dbReference type="PANTHER" id="PTHR30509:SF9">
    <property type="entry name" value="MULTIDRUG RESISTANCE PROTEIN MDTO"/>
    <property type="match status" value="1"/>
</dbReference>
<proteinExistence type="inferred from homology"/>
<keyword evidence="4 8" id="KW-1133">Transmembrane helix</keyword>
<keyword evidence="2" id="KW-1003">Cell membrane</keyword>
<keyword evidence="11" id="KW-1185">Reference proteome</keyword>
<dbReference type="PANTHER" id="PTHR30509">
    <property type="entry name" value="P-HYDROXYBENZOIC ACID EFFLUX PUMP SUBUNIT-RELATED"/>
    <property type="match status" value="1"/>
</dbReference>
<feature type="transmembrane region" description="Helical" evidence="8">
    <location>
        <begin position="77"/>
        <end position="97"/>
    </location>
</feature>
<evidence type="ECO:0000256" key="5">
    <source>
        <dbReference type="ARBA" id="ARBA00023136"/>
    </source>
</evidence>
<evidence type="ECO:0000256" key="6">
    <source>
        <dbReference type="ARBA" id="ARBA00043993"/>
    </source>
</evidence>
<protein>
    <submittedName>
        <fullName evidence="10">FUSC family protein</fullName>
    </submittedName>
</protein>
<feature type="region of interest" description="Disordered" evidence="7">
    <location>
        <begin position="637"/>
        <end position="659"/>
    </location>
</feature>
<reference evidence="11" key="1">
    <citation type="journal article" date="2019" name="Int. J. Syst. Evol. Microbiol.">
        <title>The Global Catalogue of Microorganisms (GCM) 10K type strain sequencing project: providing services to taxonomists for standard genome sequencing and annotation.</title>
        <authorList>
            <consortium name="The Broad Institute Genomics Platform"/>
            <consortium name="The Broad Institute Genome Sequencing Center for Infectious Disease"/>
            <person name="Wu L."/>
            <person name="Ma J."/>
        </authorList>
    </citation>
    <scope>NUCLEOTIDE SEQUENCE [LARGE SCALE GENOMIC DNA]</scope>
    <source>
        <strain evidence="11">JCM 10649</strain>
    </source>
</reference>
<feature type="compositionally biased region" description="Pro residues" evidence="7">
    <location>
        <begin position="641"/>
        <end position="654"/>
    </location>
</feature>
<evidence type="ECO:0000313" key="10">
    <source>
        <dbReference type="EMBL" id="GAA0474448.1"/>
    </source>
</evidence>
<evidence type="ECO:0000256" key="3">
    <source>
        <dbReference type="ARBA" id="ARBA00022692"/>
    </source>
</evidence>
<feature type="transmembrane region" description="Helical" evidence="8">
    <location>
        <begin position="442"/>
        <end position="459"/>
    </location>
</feature>
<organism evidence="10 11">
    <name type="scientific">Streptomyces stramineus</name>
    <dbReference type="NCBI Taxonomy" id="173861"/>
    <lineage>
        <taxon>Bacteria</taxon>
        <taxon>Bacillati</taxon>
        <taxon>Actinomycetota</taxon>
        <taxon>Actinomycetes</taxon>
        <taxon>Kitasatosporales</taxon>
        <taxon>Streptomycetaceae</taxon>
        <taxon>Streptomyces</taxon>
    </lineage>
</organism>
<feature type="domain" description="Integral membrane bound transporter" evidence="9">
    <location>
        <begin position="384"/>
        <end position="506"/>
    </location>
</feature>
<evidence type="ECO:0000256" key="4">
    <source>
        <dbReference type="ARBA" id="ARBA00022989"/>
    </source>
</evidence>
<comment type="caution">
    <text evidence="10">The sequence shown here is derived from an EMBL/GenBank/DDBJ whole genome shotgun (WGS) entry which is preliminary data.</text>
</comment>
<comment type="similarity">
    <text evidence="6">Belongs to the YccS/YhfK family.</text>
</comment>
<evidence type="ECO:0000256" key="1">
    <source>
        <dbReference type="ARBA" id="ARBA00004651"/>
    </source>
</evidence>
<evidence type="ECO:0000256" key="7">
    <source>
        <dbReference type="SAM" id="MobiDB-lite"/>
    </source>
</evidence>
<keyword evidence="5 8" id="KW-0472">Membrane</keyword>
<comment type="subcellular location">
    <subcellularLocation>
        <location evidence="1">Cell membrane</location>
        <topology evidence="1">Multi-pass membrane protein</topology>
    </subcellularLocation>
</comment>
<accession>A0ABP3K9S2</accession>
<evidence type="ECO:0000256" key="2">
    <source>
        <dbReference type="ARBA" id="ARBA00022475"/>
    </source>
</evidence>
<dbReference type="Pfam" id="PF13515">
    <property type="entry name" value="FUSC_2"/>
    <property type="match status" value="1"/>
</dbReference>
<evidence type="ECO:0000256" key="8">
    <source>
        <dbReference type="SAM" id="Phobius"/>
    </source>
</evidence>
<evidence type="ECO:0000313" key="11">
    <source>
        <dbReference type="Proteomes" id="UP001499895"/>
    </source>
</evidence>
<gene>
    <name evidence="10" type="ORF">GCM10009544_40560</name>
</gene>
<keyword evidence="3 8" id="KW-0812">Transmembrane</keyword>
<evidence type="ECO:0000259" key="9">
    <source>
        <dbReference type="Pfam" id="PF13515"/>
    </source>
</evidence>